<dbReference type="AlphaFoldDB" id="A0A2A2APP8"/>
<dbReference type="InterPro" id="IPR014710">
    <property type="entry name" value="RmlC-like_jellyroll"/>
</dbReference>
<feature type="domain" description="CBS" evidence="4">
    <location>
        <begin position="244"/>
        <end position="301"/>
    </location>
</feature>
<dbReference type="SMART" id="SM00116">
    <property type="entry name" value="CBS"/>
    <property type="match status" value="2"/>
</dbReference>
<sequence length="718" mass="78611">MPPKAQVCGFVSIDKRAQRPDSAPSVHARTARRTRRPARWRQAHAEEFGMTESSPATDATAGQRAVAQNVQALAAFLQQHAPFDAMEPAHVLHLLQHSALVFFAAGQQILGPEAPRVAHWYIVRQGHVVGQRAELAQPATPAAPGQQQEPDAPVQLLPGDAFPFAAILGERPTRRRYTAAEDSFCLQLPVAQFVQLLEISPVFRQFALRGVSGLLARVGQHMQLGALQTLHEADALNTPLRSLATRAPLTCGPATSVREAVRLMHGQRTSSIAITDADLHLQGIFTLRDLRALVIAPDADLDAPIGQVMTASPMALHPDDSAFDATVLMARHHFGHLCLVEDGVLRGVISERDLFALQRVDLVHLARAIRSAASVADLAALRADIGRLVANMLAHGASAEQVLRIVTQLNDHSVERVIELMLAEHGDPGLPFAWLAFGSEARGEQTLLSDQDNGLLFLAGEPAQAQQAQARLLPLAKAINQALDACGLHWCPGEIMASNPALCLADFQWRDFFDRMLQQAQPQDVLNATIFFDMRLAWATPGARAQLEQAVQQLRAYSLQRFQQESAFQRLMASFALQRTPPAIGGAQGLKHRLIQALGAAQGGATLDIKKQALAICVDAVRILALAQGCSAASTVQRLRWLGERGHLRPERVKTYEDAFNFLQQLRLRHHQRQQQQGQPLDNLIALQQCNTLELRVLRAALAEASRLQDALRLNYRL</sequence>
<evidence type="ECO:0000259" key="4">
    <source>
        <dbReference type="PROSITE" id="PS51371"/>
    </source>
</evidence>
<dbReference type="InterPro" id="IPR000644">
    <property type="entry name" value="CBS_dom"/>
</dbReference>
<accession>A0A2A2APP8</accession>
<dbReference type="SUPFAM" id="SSF51206">
    <property type="entry name" value="cAMP-binding domain-like"/>
    <property type="match status" value="1"/>
</dbReference>
<dbReference type="CDD" id="cd00038">
    <property type="entry name" value="CAP_ED"/>
    <property type="match status" value="1"/>
</dbReference>
<dbReference type="InterPro" id="IPR000595">
    <property type="entry name" value="cNMP-bd_dom"/>
</dbReference>
<keyword evidence="2" id="KW-0129">CBS domain</keyword>
<dbReference type="InterPro" id="IPR018821">
    <property type="entry name" value="DUF294_put_nucleoTrafse_sb-bd"/>
</dbReference>
<reference evidence="5 6" key="1">
    <citation type="submission" date="2017-08" db="EMBL/GenBank/DDBJ databases">
        <title>WGS of Clinical strains of the CDC Group NO-1 linked to zoonotic infections in humans.</title>
        <authorList>
            <person name="Bernier A.-M."/>
            <person name="Bernard K."/>
        </authorList>
    </citation>
    <scope>NUCLEOTIDE SEQUENCE [LARGE SCALE GENOMIC DNA]</scope>
    <source>
        <strain evidence="5 6">NML79-0751</strain>
    </source>
</reference>
<dbReference type="Gene3D" id="3.10.580.10">
    <property type="entry name" value="CBS-domain"/>
    <property type="match status" value="1"/>
</dbReference>
<protein>
    <submittedName>
        <fullName evidence="5">Cyclic nucleotide-binding protein</fullName>
    </submittedName>
</protein>
<name>A0A2A2APP8_9BURK</name>
<evidence type="ECO:0000313" key="6">
    <source>
        <dbReference type="Proteomes" id="UP000218644"/>
    </source>
</evidence>
<feature type="domain" description="CBS" evidence="4">
    <location>
        <begin position="309"/>
        <end position="367"/>
    </location>
</feature>
<dbReference type="PANTHER" id="PTHR48108:SF26">
    <property type="entry name" value="CBS DOMAIN-CONTAINING PROTEIN DDB_G0289609"/>
    <property type="match status" value="1"/>
</dbReference>
<proteinExistence type="predicted"/>
<dbReference type="EMBL" id="NSJD01000014">
    <property type="protein sequence ID" value="PAT39692.1"/>
    <property type="molecule type" value="Genomic_DNA"/>
</dbReference>
<evidence type="ECO:0000313" key="5">
    <source>
        <dbReference type="EMBL" id="PAT39692.1"/>
    </source>
</evidence>
<keyword evidence="1" id="KW-0677">Repeat</keyword>
<dbReference type="Proteomes" id="UP000218644">
    <property type="component" value="Unassembled WGS sequence"/>
</dbReference>
<feature type="region of interest" description="Disordered" evidence="3">
    <location>
        <begin position="18"/>
        <end position="40"/>
    </location>
</feature>
<dbReference type="InterPro" id="IPR051462">
    <property type="entry name" value="CBS_domain-containing"/>
</dbReference>
<dbReference type="Pfam" id="PF00571">
    <property type="entry name" value="CBS"/>
    <property type="match status" value="2"/>
</dbReference>
<evidence type="ECO:0000256" key="3">
    <source>
        <dbReference type="SAM" id="MobiDB-lite"/>
    </source>
</evidence>
<dbReference type="GO" id="GO:0008773">
    <property type="term" value="F:[protein-PII] uridylyltransferase activity"/>
    <property type="evidence" value="ECO:0007669"/>
    <property type="project" value="InterPro"/>
</dbReference>
<dbReference type="Pfam" id="PF03445">
    <property type="entry name" value="DUF294"/>
    <property type="match status" value="1"/>
</dbReference>
<evidence type="ECO:0000256" key="2">
    <source>
        <dbReference type="PROSITE-ProRule" id="PRU00703"/>
    </source>
</evidence>
<dbReference type="InterPro" id="IPR005105">
    <property type="entry name" value="GlnD_Uridyltrans_N"/>
</dbReference>
<dbReference type="PANTHER" id="PTHR48108">
    <property type="entry name" value="CBS DOMAIN-CONTAINING PROTEIN CBSX2, CHLOROPLASTIC"/>
    <property type="match status" value="1"/>
</dbReference>
<evidence type="ECO:0000256" key="1">
    <source>
        <dbReference type="ARBA" id="ARBA00022737"/>
    </source>
</evidence>
<organism evidence="5 6">
    <name type="scientific">Vandammella animalimorsus</name>
    <dbReference type="NCBI Taxonomy" id="2029117"/>
    <lineage>
        <taxon>Bacteria</taxon>
        <taxon>Pseudomonadati</taxon>
        <taxon>Pseudomonadota</taxon>
        <taxon>Betaproteobacteria</taxon>
        <taxon>Burkholderiales</taxon>
        <taxon>Comamonadaceae</taxon>
        <taxon>Vandammella</taxon>
    </lineage>
</organism>
<gene>
    <name evidence="5" type="ORF">CK623_09245</name>
</gene>
<dbReference type="SUPFAM" id="SSF54631">
    <property type="entry name" value="CBS-domain pair"/>
    <property type="match status" value="1"/>
</dbReference>
<dbReference type="Pfam" id="PF10335">
    <property type="entry name" value="DUF294_C"/>
    <property type="match status" value="1"/>
</dbReference>
<comment type="caution">
    <text evidence="5">The sequence shown here is derived from an EMBL/GenBank/DDBJ whole genome shotgun (WGS) entry which is preliminary data.</text>
</comment>
<dbReference type="CDD" id="cd05401">
    <property type="entry name" value="NT_GlnE_GlnD_like"/>
    <property type="match status" value="1"/>
</dbReference>
<dbReference type="InterPro" id="IPR046342">
    <property type="entry name" value="CBS_dom_sf"/>
</dbReference>
<dbReference type="PROSITE" id="PS51371">
    <property type="entry name" value="CBS"/>
    <property type="match status" value="2"/>
</dbReference>
<dbReference type="Gene3D" id="2.60.120.10">
    <property type="entry name" value="Jelly Rolls"/>
    <property type="match status" value="1"/>
</dbReference>
<dbReference type="InterPro" id="IPR018490">
    <property type="entry name" value="cNMP-bd_dom_sf"/>
</dbReference>
<feature type="compositionally biased region" description="Basic residues" evidence="3">
    <location>
        <begin position="29"/>
        <end position="40"/>
    </location>
</feature>